<gene>
    <name evidence="2" type="ORF">ALC56_00095</name>
</gene>
<accession>A0A151K4G2</accession>
<dbReference type="PANTHER" id="PTHR43615:SF1">
    <property type="entry name" value="PPDK_N DOMAIN-CONTAINING PROTEIN"/>
    <property type="match status" value="1"/>
</dbReference>
<dbReference type="AlphaFoldDB" id="A0A151K4G2"/>
<sequence>MSIEENYVSRTLSVEETITSLKTPISLFTKYVLRVIIPWCRKAVTLREMTKNVCVSAVHILRLAYRRLGVLMVKESYIPDEQLIFFLTHQEIGQLLNKHNQLLLRKALRRRKIYQKVAKFEYPEFSTGMPVPIEPTFDTSSYEGCTKIEGTSVCGDSVLGRACVITDLSEAKIIQHGDILITYCTDIGWSPYFPLLAGIVTELGGLISHGAVVAREYGLPCIVGAKGATQVFKTGDTALLSGDGTLQLIKKA</sequence>
<dbReference type="EMBL" id="LKEZ01003759">
    <property type="protein sequence ID" value="KYN50718.1"/>
    <property type="molecule type" value="Genomic_DNA"/>
</dbReference>
<organism evidence="2 3">
    <name type="scientific">Trachymyrmex septentrionalis</name>
    <dbReference type="NCBI Taxonomy" id="34720"/>
    <lineage>
        <taxon>Eukaryota</taxon>
        <taxon>Metazoa</taxon>
        <taxon>Ecdysozoa</taxon>
        <taxon>Arthropoda</taxon>
        <taxon>Hexapoda</taxon>
        <taxon>Insecta</taxon>
        <taxon>Pterygota</taxon>
        <taxon>Neoptera</taxon>
        <taxon>Endopterygota</taxon>
        <taxon>Hymenoptera</taxon>
        <taxon>Apocrita</taxon>
        <taxon>Aculeata</taxon>
        <taxon>Formicoidea</taxon>
        <taxon>Formicidae</taxon>
        <taxon>Myrmicinae</taxon>
        <taxon>Trachymyrmex</taxon>
    </lineage>
</organism>
<name>A0A151K4G2_9HYME</name>
<dbReference type="KEGG" id="tsep:108745291"/>
<evidence type="ECO:0000313" key="3">
    <source>
        <dbReference type="Proteomes" id="UP000078541"/>
    </source>
</evidence>
<evidence type="ECO:0000313" key="2">
    <source>
        <dbReference type="EMBL" id="KYN50718.1"/>
    </source>
</evidence>
<keyword evidence="3" id="KW-1185">Reference proteome</keyword>
<dbReference type="OrthoDB" id="6123450at2759"/>
<evidence type="ECO:0000259" key="1">
    <source>
        <dbReference type="Pfam" id="PF00391"/>
    </source>
</evidence>
<dbReference type="SUPFAM" id="SSF52009">
    <property type="entry name" value="Phosphohistidine domain"/>
    <property type="match status" value="1"/>
</dbReference>
<comment type="caution">
    <text evidence="2">The sequence shown here is derived from an EMBL/GenBank/DDBJ whole genome shotgun (WGS) entry which is preliminary data.</text>
</comment>
<proteinExistence type="predicted"/>
<dbReference type="STRING" id="34720.A0A151K4G2"/>
<keyword evidence="2" id="KW-0670">Pyruvate</keyword>
<reference evidence="2 3" key="1">
    <citation type="submission" date="2016-03" db="EMBL/GenBank/DDBJ databases">
        <title>Trachymyrmex septentrionalis WGS genome.</title>
        <authorList>
            <person name="Nygaard S."/>
            <person name="Hu H."/>
            <person name="Boomsma J."/>
            <person name="Zhang G."/>
        </authorList>
    </citation>
    <scope>NUCLEOTIDE SEQUENCE [LARGE SCALE GENOMIC DNA]</scope>
    <source>
        <strain evidence="2">Tsep2-gDNA-1</strain>
        <tissue evidence="2">Whole body</tissue>
    </source>
</reference>
<dbReference type="Proteomes" id="UP000078541">
    <property type="component" value="Unassembled WGS sequence"/>
</dbReference>
<dbReference type="Gene3D" id="3.50.30.10">
    <property type="entry name" value="Phosphohistidine domain"/>
    <property type="match status" value="1"/>
</dbReference>
<protein>
    <submittedName>
        <fullName evidence="2">Putative phosphoenolpyruvate synthase</fullName>
    </submittedName>
</protein>
<dbReference type="Pfam" id="PF00391">
    <property type="entry name" value="PEP-utilizers"/>
    <property type="match status" value="1"/>
</dbReference>
<dbReference type="GO" id="GO:0016772">
    <property type="term" value="F:transferase activity, transferring phosphorus-containing groups"/>
    <property type="evidence" value="ECO:0007669"/>
    <property type="project" value="InterPro"/>
</dbReference>
<feature type="domain" description="PEP-utilising enzyme mobile" evidence="1">
    <location>
        <begin position="174"/>
        <end position="243"/>
    </location>
</feature>
<dbReference type="InterPro" id="IPR051549">
    <property type="entry name" value="PEP_Utilizing_Enz"/>
</dbReference>
<dbReference type="InterPro" id="IPR008279">
    <property type="entry name" value="PEP-util_enz_mobile_dom"/>
</dbReference>
<dbReference type="InterPro" id="IPR036637">
    <property type="entry name" value="Phosphohistidine_dom_sf"/>
</dbReference>
<dbReference type="PANTHER" id="PTHR43615">
    <property type="entry name" value="PHOSPHOENOLPYRUVATE SYNTHASE-RELATED"/>
    <property type="match status" value="1"/>
</dbReference>